<dbReference type="EMBL" id="JBGFUD010015425">
    <property type="protein sequence ID" value="MFH4984132.1"/>
    <property type="molecule type" value="Genomic_DNA"/>
</dbReference>
<sequence>MFAFKFLLHPLQIRVTCQQCAQYSLFSAFRCNSPSSFYRLFVFRRTDRRSDKNVYRKKTVTSTEQKG</sequence>
<reference evidence="1 2" key="1">
    <citation type="submission" date="2024-08" db="EMBL/GenBank/DDBJ databases">
        <title>Gnathostoma spinigerum genome.</title>
        <authorList>
            <person name="Gonzalez-Bertolin B."/>
            <person name="Monzon S."/>
            <person name="Zaballos A."/>
            <person name="Jimenez P."/>
            <person name="Dekumyoy P."/>
            <person name="Varona S."/>
            <person name="Cuesta I."/>
            <person name="Sumanam S."/>
            <person name="Adisakwattana P."/>
            <person name="Gasser R.B."/>
            <person name="Hernandez-Gonzalez A."/>
            <person name="Young N.D."/>
            <person name="Perteguer M.J."/>
        </authorList>
    </citation>
    <scope>NUCLEOTIDE SEQUENCE [LARGE SCALE GENOMIC DNA]</scope>
    <source>
        <strain evidence="1">AL3</strain>
        <tissue evidence="1">Liver</tissue>
    </source>
</reference>
<evidence type="ECO:0000313" key="2">
    <source>
        <dbReference type="Proteomes" id="UP001608902"/>
    </source>
</evidence>
<comment type="caution">
    <text evidence="1">The sequence shown here is derived from an EMBL/GenBank/DDBJ whole genome shotgun (WGS) entry which is preliminary data.</text>
</comment>
<dbReference type="Proteomes" id="UP001608902">
    <property type="component" value="Unassembled WGS sequence"/>
</dbReference>
<evidence type="ECO:0000313" key="1">
    <source>
        <dbReference type="EMBL" id="MFH4984132.1"/>
    </source>
</evidence>
<name>A0ABD6EYG9_9BILA</name>
<proteinExistence type="predicted"/>
<dbReference type="AlphaFoldDB" id="A0ABD6EYG9"/>
<accession>A0ABD6EYG9</accession>
<keyword evidence="2" id="KW-1185">Reference proteome</keyword>
<gene>
    <name evidence="1" type="ORF">AB6A40_010841</name>
</gene>
<organism evidence="1 2">
    <name type="scientific">Gnathostoma spinigerum</name>
    <dbReference type="NCBI Taxonomy" id="75299"/>
    <lineage>
        <taxon>Eukaryota</taxon>
        <taxon>Metazoa</taxon>
        <taxon>Ecdysozoa</taxon>
        <taxon>Nematoda</taxon>
        <taxon>Chromadorea</taxon>
        <taxon>Rhabditida</taxon>
        <taxon>Spirurina</taxon>
        <taxon>Gnathostomatomorpha</taxon>
        <taxon>Gnathostomatoidea</taxon>
        <taxon>Gnathostomatidae</taxon>
        <taxon>Gnathostoma</taxon>
    </lineage>
</organism>
<evidence type="ECO:0008006" key="3">
    <source>
        <dbReference type="Google" id="ProtNLM"/>
    </source>
</evidence>
<protein>
    <recommendedName>
        <fullName evidence="3">Secreted protein</fullName>
    </recommendedName>
</protein>